<proteinExistence type="predicted"/>
<gene>
    <name evidence="2" type="ORF">HNQ59_003418</name>
</gene>
<evidence type="ECO:0000256" key="1">
    <source>
        <dbReference type="SAM" id="SignalP"/>
    </source>
</evidence>
<protein>
    <recommendedName>
        <fullName evidence="4">PEP-CTERM sorting domain-containing protein</fullName>
    </recommendedName>
</protein>
<dbReference type="InterPro" id="IPR013424">
    <property type="entry name" value="Ice-binding_C"/>
</dbReference>
<comment type="caution">
    <text evidence="2">The sequence shown here is derived from an EMBL/GenBank/DDBJ whole genome shotgun (WGS) entry which is preliminary data.</text>
</comment>
<evidence type="ECO:0008006" key="4">
    <source>
        <dbReference type="Google" id="ProtNLM"/>
    </source>
</evidence>
<organism evidence="2 3">
    <name type="scientific">Chitinivorax tropicus</name>
    <dbReference type="NCBI Taxonomy" id="714531"/>
    <lineage>
        <taxon>Bacteria</taxon>
        <taxon>Pseudomonadati</taxon>
        <taxon>Pseudomonadota</taxon>
        <taxon>Betaproteobacteria</taxon>
        <taxon>Chitinivorax</taxon>
    </lineage>
</organism>
<evidence type="ECO:0000313" key="2">
    <source>
        <dbReference type="EMBL" id="MBB5020104.1"/>
    </source>
</evidence>
<dbReference type="AlphaFoldDB" id="A0A840MLS0"/>
<sequence length="270" mass="28700">MKLHITLPALLLAASLPAVAGSVKSSMSVWADFSSFNIRVVDTDPMDGIVPTLSFRTVRSEVSGATSPINWQDNKSVTDWLSPLAVSHVAQGMEVSAEVNGAAMGADTAVVMSPVPQGSNNHFATFANLVRYGEMILSGPGRLEISMNYHYRGFSEKQHDGENTLAAGFAELSLSTAMDSPSGYLTRTDHANFVVRPDLAETGDGRLFVAAQSFGTDPTTFMLRTTLGSESGLTVAAVPEPETYATMLVGGLMVAFAVRRSRRHKAGQGV</sequence>
<dbReference type="RefSeq" id="WP_184041514.1">
    <property type="nucleotide sequence ID" value="NZ_JACHHY010000025.1"/>
</dbReference>
<keyword evidence="3" id="KW-1185">Reference proteome</keyword>
<evidence type="ECO:0000313" key="3">
    <source>
        <dbReference type="Proteomes" id="UP000575898"/>
    </source>
</evidence>
<accession>A0A840MLS0</accession>
<dbReference type="Proteomes" id="UP000575898">
    <property type="component" value="Unassembled WGS sequence"/>
</dbReference>
<keyword evidence="1" id="KW-0732">Signal</keyword>
<feature type="chain" id="PRO_5032910504" description="PEP-CTERM sorting domain-containing protein" evidence="1">
    <location>
        <begin position="21"/>
        <end position="270"/>
    </location>
</feature>
<dbReference type="NCBIfam" id="TIGR02595">
    <property type="entry name" value="PEP_CTERM"/>
    <property type="match status" value="1"/>
</dbReference>
<feature type="signal peptide" evidence="1">
    <location>
        <begin position="1"/>
        <end position="20"/>
    </location>
</feature>
<dbReference type="EMBL" id="JACHHY010000025">
    <property type="protein sequence ID" value="MBB5020104.1"/>
    <property type="molecule type" value="Genomic_DNA"/>
</dbReference>
<name>A0A840MLS0_9PROT</name>
<reference evidence="2 3" key="1">
    <citation type="submission" date="2020-08" db="EMBL/GenBank/DDBJ databases">
        <title>Genomic Encyclopedia of Type Strains, Phase IV (KMG-IV): sequencing the most valuable type-strain genomes for metagenomic binning, comparative biology and taxonomic classification.</title>
        <authorList>
            <person name="Goeker M."/>
        </authorList>
    </citation>
    <scope>NUCLEOTIDE SEQUENCE [LARGE SCALE GENOMIC DNA]</scope>
    <source>
        <strain evidence="2 3">DSM 27165</strain>
    </source>
</reference>